<dbReference type="GO" id="GO:0016705">
    <property type="term" value="F:oxidoreductase activity, acting on paired donors, with incorporation or reduction of molecular oxygen"/>
    <property type="evidence" value="ECO:0007669"/>
    <property type="project" value="InterPro"/>
</dbReference>
<accession>A0A7R9M723</accession>
<dbReference type="GO" id="GO:0006631">
    <property type="term" value="P:fatty acid metabolic process"/>
    <property type="evidence" value="ECO:0007669"/>
    <property type="project" value="UniProtKB-KW"/>
</dbReference>
<dbReference type="PANTHER" id="PTHR24302:SF47">
    <property type="entry name" value="CYTOCHROME P450"/>
    <property type="match status" value="1"/>
</dbReference>
<evidence type="ECO:0000256" key="14">
    <source>
        <dbReference type="ARBA" id="ARBA00023239"/>
    </source>
</evidence>
<keyword evidence="9" id="KW-0560">Oxidoreductase</keyword>
<evidence type="ECO:0000313" key="15">
    <source>
        <dbReference type="EMBL" id="CAD7654806.1"/>
    </source>
</evidence>
<dbReference type="EMBL" id="OC923362">
    <property type="protein sequence ID" value="CAD7654806.1"/>
    <property type="molecule type" value="Genomic_DNA"/>
</dbReference>
<dbReference type="EMBL" id="CAJPVJ010008537">
    <property type="protein sequence ID" value="CAG2171993.1"/>
    <property type="molecule type" value="Genomic_DNA"/>
</dbReference>
<dbReference type="PANTHER" id="PTHR24302">
    <property type="entry name" value="CYTOCHROME P450 FAMILY 3"/>
    <property type="match status" value="1"/>
</dbReference>
<evidence type="ECO:0000256" key="13">
    <source>
        <dbReference type="ARBA" id="ARBA00023136"/>
    </source>
</evidence>
<evidence type="ECO:0000256" key="5">
    <source>
        <dbReference type="ARBA" id="ARBA00022723"/>
    </source>
</evidence>
<proteinExistence type="inferred from homology"/>
<keyword evidence="11" id="KW-0503">Monooxygenase</keyword>
<evidence type="ECO:0000256" key="11">
    <source>
        <dbReference type="ARBA" id="ARBA00023033"/>
    </source>
</evidence>
<keyword evidence="3" id="KW-0349">Heme</keyword>
<dbReference type="Gene3D" id="1.10.630.10">
    <property type="entry name" value="Cytochrome P450"/>
    <property type="match status" value="1"/>
</dbReference>
<evidence type="ECO:0000256" key="10">
    <source>
        <dbReference type="ARBA" id="ARBA00023004"/>
    </source>
</evidence>
<feature type="non-terminal residue" evidence="15">
    <location>
        <position position="1"/>
    </location>
</feature>
<evidence type="ECO:0000256" key="9">
    <source>
        <dbReference type="ARBA" id="ARBA00023002"/>
    </source>
</evidence>
<keyword evidence="12" id="KW-0443">Lipid metabolism</keyword>
<evidence type="ECO:0000256" key="3">
    <source>
        <dbReference type="ARBA" id="ARBA00022617"/>
    </source>
</evidence>
<dbReference type="OrthoDB" id="2789670at2759"/>
<dbReference type="GO" id="GO:0020037">
    <property type="term" value="F:heme binding"/>
    <property type="evidence" value="ECO:0007669"/>
    <property type="project" value="InterPro"/>
</dbReference>
<protein>
    <submittedName>
        <fullName evidence="15">Uncharacterized protein</fullName>
    </submittedName>
</protein>
<evidence type="ECO:0000256" key="8">
    <source>
        <dbReference type="ARBA" id="ARBA00022989"/>
    </source>
</evidence>
<reference evidence="15" key="1">
    <citation type="submission" date="2020-11" db="EMBL/GenBank/DDBJ databases">
        <authorList>
            <person name="Tran Van P."/>
        </authorList>
    </citation>
    <scope>NUCLEOTIDE SEQUENCE</scope>
</reference>
<gene>
    <name evidence="15" type="ORF">ONB1V03_LOCUS11451</name>
</gene>
<dbReference type="GO" id="GO:0005789">
    <property type="term" value="C:endoplasmic reticulum membrane"/>
    <property type="evidence" value="ECO:0007669"/>
    <property type="project" value="UniProtKB-SubCell"/>
</dbReference>
<dbReference type="GO" id="GO:0016829">
    <property type="term" value="F:lyase activity"/>
    <property type="evidence" value="ECO:0007669"/>
    <property type="project" value="UniProtKB-KW"/>
</dbReference>
<keyword evidence="16" id="KW-1185">Reference proteome</keyword>
<evidence type="ECO:0000256" key="7">
    <source>
        <dbReference type="ARBA" id="ARBA00022832"/>
    </source>
</evidence>
<comment type="subcellular location">
    <subcellularLocation>
        <location evidence="1">Endoplasmic reticulum membrane</location>
    </subcellularLocation>
</comment>
<sequence>EWKRIRTITSPSFTSGKLRAMMGSIGGIADQFVNNLDEYAAKRLICANTWVPLPWYTSRGHGYHICTSANKRSDFIQLMIDNEKNDKNFDSDYNSDEDINVNQLQESTETVIKSSQTLTSDELTAQGILFFIAGYDTTKSKNLRAFLSNGSKRRNRAIGGNKTEIT</sequence>
<name>A0A7R9M723_9ACAR</name>
<dbReference type="SUPFAM" id="SSF48264">
    <property type="entry name" value="Cytochrome P450"/>
    <property type="match status" value="1"/>
</dbReference>
<evidence type="ECO:0000313" key="16">
    <source>
        <dbReference type="Proteomes" id="UP000728032"/>
    </source>
</evidence>
<keyword evidence="8" id="KW-1133">Transmembrane helix</keyword>
<evidence type="ECO:0000256" key="12">
    <source>
        <dbReference type="ARBA" id="ARBA00023098"/>
    </source>
</evidence>
<evidence type="ECO:0000256" key="2">
    <source>
        <dbReference type="ARBA" id="ARBA00010617"/>
    </source>
</evidence>
<keyword evidence="5" id="KW-0479">Metal-binding</keyword>
<organism evidence="15">
    <name type="scientific">Oppiella nova</name>
    <dbReference type="NCBI Taxonomy" id="334625"/>
    <lineage>
        <taxon>Eukaryota</taxon>
        <taxon>Metazoa</taxon>
        <taxon>Ecdysozoa</taxon>
        <taxon>Arthropoda</taxon>
        <taxon>Chelicerata</taxon>
        <taxon>Arachnida</taxon>
        <taxon>Acari</taxon>
        <taxon>Acariformes</taxon>
        <taxon>Sarcoptiformes</taxon>
        <taxon>Oribatida</taxon>
        <taxon>Brachypylina</taxon>
        <taxon>Oppioidea</taxon>
        <taxon>Oppiidae</taxon>
        <taxon>Oppiella</taxon>
    </lineage>
</organism>
<keyword evidence="13" id="KW-0472">Membrane</keyword>
<dbReference type="Proteomes" id="UP000728032">
    <property type="component" value="Unassembled WGS sequence"/>
</dbReference>
<comment type="similarity">
    <text evidence="2">Belongs to the cytochrome P450 family.</text>
</comment>
<keyword evidence="10" id="KW-0408">Iron</keyword>
<dbReference type="GO" id="GO:0008395">
    <property type="term" value="F:steroid hydroxylase activity"/>
    <property type="evidence" value="ECO:0007669"/>
    <property type="project" value="TreeGrafter"/>
</dbReference>
<dbReference type="InterPro" id="IPR050705">
    <property type="entry name" value="Cytochrome_P450_3A"/>
</dbReference>
<keyword evidence="6" id="KW-0256">Endoplasmic reticulum</keyword>
<keyword evidence="7" id="KW-0276">Fatty acid metabolism</keyword>
<evidence type="ECO:0000256" key="6">
    <source>
        <dbReference type="ARBA" id="ARBA00022824"/>
    </source>
</evidence>
<dbReference type="InterPro" id="IPR036396">
    <property type="entry name" value="Cyt_P450_sf"/>
</dbReference>
<dbReference type="AlphaFoldDB" id="A0A7R9M723"/>
<dbReference type="GO" id="GO:0005506">
    <property type="term" value="F:iron ion binding"/>
    <property type="evidence" value="ECO:0007669"/>
    <property type="project" value="InterPro"/>
</dbReference>
<evidence type="ECO:0000256" key="1">
    <source>
        <dbReference type="ARBA" id="ARBA00004586"/>
    </source>
</evidence>
<keyword evidence="4" id="KW-0812">Transmembrane</keyword>
<keyword evidence="14" id="KW-0456">Lyase</keyword>
<evidence type="ECO:0000256" key="4">
    <source>
        <dbReference type="ARBA" id="ARBA00022692"/>
    </source>
</evidence>